<dbReference type="Gene3D" id="3.40.50.2000">
    <property type="entry name" value="Glycogen Phosphorylase B"/>
    <property type="match status" value="2"/>
</dbReference>
<comment type="caution">
    <text evidence="3">The sequence shown here is derived from an EMBL/GenBank/DDBJ whole genome shotgun (WGS) entry which is preliminary data.</text>
</comment>
<dbReference type="Proteomes" id="UP000266389">
    <property type="component" value="Unassembled WGS sequence"/>
</dbReference>
<protein>
    <recommendedName>
        <fullName evidence="2">Glycosyltransferase subfamily 4-like N-terminal domain-containing protein</fullName>
    </recommendedName>
</protein>
<accession>A0A395M3W4</accession>
<feature type="domain" description="Glycosyltransferase subfamily 4-like N-terminal" evidence="2">
    <location>
        <begin position="21"/>
        <end position="179"/>
    </location>
</feature>
<evidence type="ECO:0000313" key="4">
    <source>
        <dbReference type="Proteomes" id="UP000266389"/>
    </source>
</evidence>
<keyword evidence="1" id="KW-0808">Transferase</keyword>
<evidence type="ECO:0000256" key="1">
    <source>
        <dbReference type="ARBA" id="ARBA00022679"/>
    </source>
</evidence>
<dbReference type="InterPro" id="IPR028098">
    <property type="entry name" value="Glyco_trans_4-like_N"/>
</dbReference>
<gene>
    <name evidence="3" type="ORF">D0433_00130</name>
</gene>
<evidence type="ECO:0000313" key="3">
    <source>
        <dbReference type="EMBL" id="RFM25475.1"/>
    </source>
</evidence>
<dbReference type="PANTHER" id="PTHR46401:SF2">
    <property type="entry name" value="GLYCOSYLTRANSFERASE WBBK-RELATED"/>
    <property type="match status" value="1"/>
</dbReference>
<dbReference type="Pfam" id="PF13439">
    <property type="entry name" value="Glyco_transf_4"/>
    <property type="match status" value="1"/>
</dbReference>
<organism evidence="3 4">
    <name type="scientific">Candidatus Thermochlorobacter aerophilus</name>
    <dbReference type="NCBI Taxonomy" id="1868324"/>
    <lineage>
        <taxon>Bacteria</taxon>
        <taxon>Pseudomonadati</taxon>
        <taxon>Chlorobiota</taxon>
        <taxon>Chlorobiia</taxon>
        <taxon>Chlorobiales</taxon>
        <taxon>Candidatus Thermochlorobacteriaceae</taxon>
        <taxon>Candidatus Thermochlorobacter</taxon>
    </lineage>
</organism>
<dbReference type="GO" id="GO:0016757">
    <property type="term" value="F:glycosyltransferase activity"/>
    <property type="evidence" value="ECO:0007669"/>
    <property type="project" value="UniProtKB-ARBA"/>
</dbReference>
<proteinExistence type="predicted"/>
<dbReference type="AlphaFoldDB" id="A0A395M3W4"/>
<name>A0A395M3W4_9BACT</name>
<reference evidence="3 4" key="1">
    <citation type="journal article" date="2011" name="ISME J.">
        <title>Community ecology of hot spring cyanobacterial mats: predominant populations and their functional potential.</title>
        <authorList>
            <person name="Klatt C.G."/>
            <person name="Wood J.M."/>
            <person name="Rusch D.B."/>
            <person name="Bateson M.M."/>
            <person name="Hamamura N."/>
            <person name="Heidelberg J.F."/>
            <person name="Grossman A.R."/>
            <person name="Bhaya D."/>
            <person name="Cohan F.M."/>
            <person name="Kuhl M."/>
            <person name="Bryant D.A."/>
            <person name="Ward D.M."/>
        </authorList>
    </citation>
    <scope>NUCLEOTIDE SEQUENCE [LARGE SCALE GENOMIC DNA]</scope>
    <source>
        <strain evidence="3">OS</strain>
    </source>
</reference>
<dbReference type="PANTHER" id="PTHR46401">
    <property type="entry name" value="GLYCOSYLTRANSFERASE WBBK-RELATED"/>
    <property type="match status" value="1"/>
</dbReference>
<dbReference type="SUPFAM" id="SSF53756">
    <property type="entry name" value="UDP-Glycosyltransferase/glycogen phosphorylase"/>
    <property type="match status" value="1"/>
</dbReference>
<evidence type="ECO:0000259" key="2">
    <source>
        <dbReference type="Pfam" id="PF13439"/>
    </source>
</evidence>
<sequence length="265" mass="30223">MKKHIGIVSLGNISEDTGGRNYLINFIKAITHSESQHAFTVFLSPNQKHLIEPFLSERIGIVEVPLGDKSSVAKVISEQVIAPAYLAKEKLDVAYFPGNFLSLASSVPSVVAIRSMLYYHYPYAIDKTRLWVRKTLTPLSARKARAIITPSEDIKRDVVNFLGIDEKKIHVIHHGVDVETFQKNYVASEREALFKKFGVHLPFIMYASALWEYKNQDKLMLAFEKLWREKGMEMQLVIIGKGIGSSEAYQKRLRDIVRDHHLERA</sequence>
<dbReference type="EMBL" id="PHFL01000001">
    <property type="protein sequence ID" value="RFM25475.1"/>
    <property type="molecule type" value="Genomic_DNA"/>
</dbReference>